<dbReference type="Proteomes" id="UP000670776">
    <property type="component" value="Unassembled WGS sequence"/>
</dbReference>
<organism evidence="1 2">
    <name type="scientific">Mariniflexile gromovii</name>
    <dbReference type="NCBI Taxonomy" id="362523"/>
    <lineage>
        <taxon>Bacteria</taxon>
        <taxon>Pseudomonadati</taxon>
        <taxon>Bacteroidota</taxon>
        <taxon>Flavobacteriia</taxon>
        <taxon>Flavobacteriales</taxon>
        <taxon>Flavobacteriaceae</taxon>
        <taxon>Mariniflexile</taxon>
    </lineage>
</organism>
<evidence type="ECO:0000313" key="1">
    <source>
        <dbReference type="EMBL" id="MBP0902321.1"/>
    </source>
</evidence>
<keyword evidence="2" id="KW-1185">Reference proteome</keyword>
<comment type="caution">
    <text evidence="1">The sequence shown here is derived from an EMBL/GenBank/DDBJ whole genome shotgun (WGS) entry which is preliminary data.</text>
</comment>
<name>A0ABS4BQL8_9FLAO</name>
<dbReference type="EMBL" id="JAGJCB010000001">
    <property type="protein sequence ID" value="MBP0902321.1"/>
    <property type="molecule type" value="Genomic_DNA"/>
</dbReference>
<dbReference type="RefSeq" id="WP_209651642.1">
    <property type="nucleotide sequence ID" value="NZ_JAGJCB010000001.1"/>
</dbReference>
<evidence type="ECO:0000313" key="2">
    <source>
        <dbReference type="Proteomes" id="UP000670776"/>
    </source>
</evidence>
<gene>
    <name evidence="1" type="ORF">J8H85_00655</name>
</gene>
<accession>A0ABS4BQL8</accession>
<proteinExistence type="predicted"/>
<reference evidence="1 2" key="1">
    <citation type="submission" date="2021-04" db="EMBL/GenBank/DDBJ databases">
        <title>Mariniflexile gromovii gen. nov., sp. nov., a gliding bacterium isolated from the sea urchin Strongylocentrotus intermedius.</title>
        <authorList>
            <person name="Ko S."/>
            <person name="Le V."/>
            <person name="Ahn C.-Y."/>
            <person name="Oh H.-M."/>
        </authorList>
    </citation>
    <scope>NUCLEOTIDE SEQUENCE [LARGE SCALE GENOMIC DNA]</scope>
    <source>
        <strain evidence="1 2">KCTC 12570</strain>
    </source>
</reference>
<protein>
    <submittedName>
        <fullName evidence="1">Uncharacterized protein</fullName>
    </submittedName>
</protein>
<sequence length="60" mass="7052">MEKNPFKKIAHPPQEVPKELKSKVMEEVARVKLLMEIADLFTFNYPSAAKTFFEKNKKKK</sequence>